<name>A0A6J5TI25_PRUAR</name>
<keyword evidence="1" id="KW-1133">Transmembrane helix</keyword>
<dbReference type="Proteomes" id="UP000507222">
    <property type="component" value="Unassembled WGS sequence"/>
</dbReference>
<dbReference type="EMBL" id="CAEKDK010000001">
    <property type="protein sequence ID" value="CAB4263152.1"/>
    <property type="molecule type" value="Genomic_DNA"/>
</dbReference>
<proteinExistence type="predicted"/>
<evidence type="ECO:0000313" key="2">
    <source>
        <dbReference type="EMBL" id="CAB4263152.1"/>
    </source>
</evidence>
<evidence type="ECO:0000313" key="3">
    <source>
        <dbReference type="Proteomes" id="UP000507222"/>
    </source>
</evidence>
<accession>A0A6J5TI25</accession>
<protein>
    <recommendedName>
        <fullName evidence="4">Reverse transcriptase domain-containing protein</fullName>
    </recommendedName>
</protein>
<gene>
    <name evidence="2" type="ORF">CURHAP_LOCUS2893</name>
</gene>
<reference evidence="2 3" key="1">
    <citation type="submission" date="2020-05" db="EMBL/GenBank/DDBJ databases">
        <authorList>
            <person name="Campoy J."/>
            <person name="Schneeberger K."/>
            <person name="Spophaly S."/>
        </authorList>
    </citation>
    <scope>NUCLEOTIDE SEQUENCE [LARGE SCALE GENOMIC DNA]</scope>
    <source>
        <strain evidence="2">PruArmRojPasFocal</strain>
    </source>
</reference>
<keyword evidence="1" id="KW-0812">Transmembrane</keyword>
<sequence length="286" mass="31803">MSKPRREGDKIQSKGFWMTAAIGVWCTIFCDYFQGLFQTNGSAELSDIIEVVRPIVMLEQNASLNRPFSRDEIEGALSQMFPTKLSRVDGMPALFYQKYWDVVGNDVVAFCLNILKREASVKEVNHTLLTLIPKVHMPTKSAFVPARLITDNIIAAFESIHAIKRLGGSKLKKMILKLDMSKAVSYSVQVDGEATGMIMPTRSLHQGDLLSPYLFLICAKGLSALLTNAIILKCIKGASGQMINFDKSAAYFSHKTDPITKQLISDILGVRIVACHERYLVLRTLA</sequence>
<feature type="transmembrane region" description="Helical" evidence="1">
    <location>
        <begin position="16"/>
        <end position="37"/>
    </location>
</feature>
<keyword evidence="1" id="KW-0472">Membrane</keyword>
<evidence type="ECO:0000256" key="1">
    <source>
        <dbReference type="SAM" id="Phobius"/>
    </source>
</evidence>
<dbReference type="AlphaFoldDB" id="A0A6J5TI25"/>
<dbReference type="PANTHER" id="PTHR46890:SF48">
    <property type="entry name" value="RNA-DIRECTED DNA POLYMERASE"/>
    <property type="match status" value="1"/>
</dbReference>
<dbReference type="PANTHER" id="PTHR46890">
    <property type="entry name" value="NON-LTR RETROLELEMENT REVERSE TRANSCRIPTASE-LIKE PROTEIN-RELATED"/>
    <property type="match status" value="1"/>
</dbReference>
<evidence type="ECO:0008006" key="4">
    <source>
        <dbReference type="Google" id="ProtNLM"/>
    </source>
</evidence>
<organism evidence="2 3">
    <name type="scientific">Prunus armeniaca</name>
    <name type="common">Apricot</name>
    <name type="synonym">Armeniaca vulgaris</name>
    <dbReference type="NCBI Taxonomy" id="36596"/>
    <lineage>
        <taxon>Eukaryota</taxon>
        <taxon>Viridiplantae</taxon>
        <taxon>Streptophyta</taxon>
        <taxon>Embryophyta</taxon>
        <taxon>Tracheophyta</taxon>
        <taxon>Spermatophyta</taxon>
        <taxon>Magnoliopsida</taxon>
        <taxon>eudicotyledons</taxon>
        <taxon>Gunneridae</taxon>
        <taxon>Pentapetalae</taxon>
        <taxon>rosids</taxon>
        <taxon>fabids</taxon>
        <taxon>Rosales</taxon>
        <taxon>Rosaceae</taxon>
        <taxon>Amygdaloideae</taxon>
        <taxon>Amygdaleae</taxon>
        <taxon>Prunus</taxon>
    </lineage>
</organism>
<dbReference type="InterPro" id="IPR052343">
    <property type="entry name" value="Retrotransposon-Effector_Assoc"/>
</dbReference>